<dbReference type="OrthoDB" id="2544694at2759"/>
<protein>
    <submittedName>
        <fullName evidence="2">Uncharacterized protein</fullName>
    </submittedName>
</protein>
<proteinExistence type="predicted"/>
<comment type="caution">
    <text evidence="2">The sequence shown here is derived from an EMBL/GenBank/DDBJ whole genome shotgun (WGS) entry which is preliminary data.</text>
</comment>
<evidence type="ECO:0000313" key="3">
    <source>
        <dbReference type="Proteomes" id="UP001152592"/>
    </source>
</evidence>
<evidence type="ECO:0000313" key="2">
    <source>
        <dbReference type="EMBL" id="CAG8247907.1"/>
    </source>
</evidence>
<dbReference type="InterPro" id="IPR021842">
    <property type="entry name" value="DUF3435"/>
</dbReference>
<dbReference type="Proteomes" id="UP001152592">
    <property type="component" value="Unassembled WGS sequence"/>
</dbReference>
<feature type="region of interest" description="Disordered" evidence="1">
    <location>
        <begin position="106"/>
        <end position="125"/>
    </location>
</feature>
<dbReference type="PANTHER" id="PTHR37535">
    <property type="entry name" value="FLUG DOMAIN PROTEIN"/>
    <property type="match status" value="1"/>
</dbReference>
<evidence type="ECO:0000256" key="1">
    <source>
        <dbReference type="SAM" id="MobiDB-lite"/>
    </source>
</evidence>
<dbReference type="EMBL" id="CAJVPD010000023">
    <property type="protein sequence ID" value="CAG8247907.1"/>
    <property type="molecule type" value="Genomic_DNA"/>
</dbReference>
<gene>
    <name evidence="2" type="ORF">PSALAMII_LOCUS646</name>
</gene>
<dbReference type="AlphaFoldDB" id="A0A9W4N477"/>
<dbReference type="Pfam" id="PF11917">
    <property type="entry name" value="DUF3435"/>
    <property type="match status" value="1"/>
</dbReference>
<feature type="non-terminal residue" evidence="2">
    <location>
        <position position="1"/>
    </location>
</feature>
<sequence>CNVHRHVLVRSCRCLGAWLPFPCPRVPLLLSIDFYQHPACSSGATMKPSFCEVAKNGTLHPRLIGRWGNGVYDYKAANSPSSLSYPALLSLILYLSSATDNEISGVSFQPNNDATDDSNSREASNSIELTTPESTCLPDHHSRPSICPKRPMCCPADASILPDFSDDPDDDIDEDITNVPLDYGRSEKTKVRADTPLKWDDLIEALREVTPNDVHRFFNYCMKLKYGEGGRHLKGTSKGIRKLIEKFDLDTQERGKEPVYLCLFNILGIYTVNRLHTLLALQFHYLRFSIQDNPDGGPPVLLVEIRSKHTKRFLETSQMYISNNFPFPKIINDPSLVFSPYTFIFGILFWLQGFEVPALSSIGRLRKLFV</sequence>
<reference evidence="2" key="1">
    <citation type="submission" date="2021-07" db="EMBL/GenBank/DDBJ databases">
        <authorList>
            <person name="Branca A.L. A."/>
        </authorList>
    </citation>
    <scope>NUCLEOTIDE SEQUENCE</scope>
</reference>
<dbReference type="PANTHER" id="PTHR37535:SF2">
    <property type="entry name" value="FINGER DOMAIN PROTEIN, PUTATIVE (AFU_ORTHOLOGUE AFUA_6G09300)-RELATED"/>
    <property type="match status" value="1"/>
</dbReference>
<name>A0A9W4N477_9EURO</name>
<organism evidence="2 3">
    <name type="scientific">Penicillium salamii</name>
    <dbReference type="NCBI Taxonomy" id="1612424"/>
    <lineage>
        <taxon>Eukaryota</taxon>
        <taxon>Fungi</taxon>
        <taxon>Dikarya</taxon>
        <taxon>Ascomycota</taxon>
        <taxon>Pezizomycotina</taxon>
        <taxon>Eurotiomycetes</taxon>
        <taxon>Eurotiomycetidae</taxon>
        <taxon>Eurotiales</taxon>
        <taxon>Aspergillaceae</taxon>
        <taxon>Penicillium</taxon>
    </lineage>
</organism>
<accession>A0A9W4N477</accession>